<dbReference type="EMBL" id="CAEZWU010000043">
    <property type="protein sequence ID" value="CAB4663411.1"/>
    <property type="molecule type" value="Genomic_DNA"/>
</dbReference>
<dbReference type="Pfam" id="PF21863">
    <property type="entry name" value="HTH_67"/>
    <property type="match status" value="1"/>
</dbReference>
<sequence>MTSSSSNTPQPSASPNSATQWQVLSAQASLASHRLVGWIYWDPNAIARYTELGVENGLGYYIASRCAPLASAGDEVVIAACYSIHADFIRLALRLAREKTTFEDAYRVRNEAVVQGLNEFVPEIVGDLGEMSDDLWQAAESLPISGRALYAAHLGWPRCEAQPALSAWLAINCIREWRGDTHWAILAAHDISGVQAGLLHDAFLGYPGDWIPRSRGANDAQLNDAWSSLDQRGFVTDRRINSAGLEFRQKLEDLTNKLAEHAWRNLGEEKTQKFCDLVMPHSKTLLSRIDKTAGENWMPAARDSRRK</sequence>
<evidence type="ECO:0000313" key="1">
    <source>
        <dbReference type="EMBL" id="CAB4663411.1"/>
    </source>
</evidence>
<gene>
    <name evidence="1" type="ORF">UFOPK2292_00407</name>
</gene>
<dbReference type="NCBIfam" id="NF047719">
    <property type="entry name" value="SCO6745_fam_HTH"/>
    <property type="match status" value="1"/>
</dbReference>
<name>A0A6J6LNX9_9ZZZZ</name>
<dbReference type="AlphaFoldDB" id="A0A6J6LNX9"/>
<dbReference type="InterPro" id="IPR054058">
    <property type="entry name" value="HTH_67"/>
</dbReference>
<protein>
    <submittedName>
        <fullName evidence="1">Unannotated protein</fullName>
    </submittedName>
</protein>
<reference evidence="1" key="1">
    <citation type="submission" date="2020-05" db="EMBL/GenBank/DDBJ databases">
        <authorList>
            <person name="Chiriac C."/>
            <person name="Salcher M."/>
            <person name="Ghai R."/>
            <person name="Kavagutti S V."/>
        </authorList>
    </citation>
    <scope>NUCLEOTIDE SEQUENCE</scope>
</reference>
<accession>A0A6J6LNX9</accession>
<organism evidence="1">
    <name type="scientific">freshwater metagenome</name>
    <dbReference type="NCBI Taxonomy" id="449393"/>
    <lineage>
        <taxon>unclassified sequences</taxon>
        <taxon>metagenomes</taxon>
        <taxon>ecological metagenomes</taxon>
    </lineage>
</organism>
<proteinExistence type="predicted"/>